<dbReference type="EMBL" id="JAQIZT010000001">
    <property type="protein sequence ID" value="KAJ7010851.1"/>
    <property type="molecule type" value="Genomic_DNA"/>
</dbReference>
<protein>
    <submittedName>
        <fullName evidence="2">Uncharacterized protein</fullName>
    </submittedName>
</protein>
<accession>A0AAD6WGD9</accession>
<dbReference type="AlphaFoldDB" id="A0AAD6WGD9"/>
<proteinExistence type="predicted"/>
<comment type="caution">
    <text evidence="2">The sequence shown here is derived from an EMBL/GenBank/DDBJ whole genome shotgun (WGS) entry which is preliminary data.</text>
</comment>
<sequence>MYGLSVSKGPNQFNENGSYMTWQPNRPTSVRIQEMSRSASLAANTLYTSTVTQEHTSVSTSSRLRPPFSLVLNK</sequence>
<evidence type="ECO:0000256" key="1">
    <source>
        <dbReference type="SAM" id="MobiDB-lite"/>
    </source>
</evidence>
<dbReference type="Proteomes" id="UP001164929">
    <property type="component" value="Chromosome 1"/>
</dbReference>
<name>A0AAD6WGD9_9ROSI</name>
<evidence type="ECO:0000313" key="3">
    <source>
        <dbReference type="Proteomes" id="UP001164929"/>
    </source>
</evidence>
<reference evidence="2 3" key="1">
    <citation type="journal article" date="2023" name="Mol. Ecol. Resour.">
        <title>Chromosome-level genome assembly of a triploid poplar Populus alba 'Berolinensis'.</title>
        <authorList>
            <person name="Chen S."/>
            <person name="Yu Y."/>
            <person name="Wang X."/>
            <person name="Wang S."/>
            <person name="Zhang T."/>
            <person name="Zhou Y."/>
            <person name="He R."/>
            <person name="Meng N."/>
            <person name="Wang Y."/>
            <person name="Liu W."/>
            <person name="Liu Z."/>
            <person name="Liu J."/>
            <person name="Guo Q."/>
            <person name="Huang H."/>
            <person name="Sederoff R.R."/>
            <person name="Wang G."/>
            <person name="Qu G."/>
            <person name="Chen S."/>
        </authorList>
    </citation>
    <scope>NUCLEOTIDE SEQUENCE [LARGE SCALE GENOMIC DNA]</scope>
    <source>
        <strain evidence="2">SC-2020</strain>
    </source>
</reference>
<organism evidence="2 3">
    <name type="scientific">Populus alba x Populus x berolinensis</name>
    <dbReference type="NCBI Taxonomy" id="444605"/>
    <lineage>
        <taxon>Eukaryota</taxon>
        <taxon>Viridiplantae</taxon>
        <taxon>Streptophyta</taxon>
        <taxon>Embryophyta</taxon>
        <taxon>Tracheophyta</taxon>
        <taxon>Spermatophyta</taxon>
        <taxon>Magnoliopsida</taxon>
        <taxon>eudicotyledons</taxon>
        <taxon>Gunneridae</taxon>
        <taxon>Pentapetalae</taxon>
        <taxon>rosids</taxon>
        <taxon>fabids</taxon>
        <taxon>Malpighiales</taxon>
        <taxon>Salicaceae</taxon>
        <taxon>Saliceae</taxon>
        <taxon>Populus</taxon>
    </lineage>
</organism>
<evidence type="ECO:0000313" key="2">
    <source>
        <dbReference type="EMBL" id="KAJ7010851.1"/>
    </source>
</evidence>
<gene>
    <name evidence="2" type="ORF">NC653_001339</name>
</gene>
<feature type="compositionally biased region" description="Polar residues" evidence="1">
    <location>
        <begin position="8"/>
        <end position="26"/>
    </location>
</feature>
<feature type="region of interest" description="Disordered" evidence="1">
    <location>
        <begin position="1"/>
        <end position="26"/>
    </location>
</feature>
<keyword evidence="3" id="KW-1185">Reference proteome</keyword>